<evidence type="ECO:0000256" key="1">
    <source>
        <dbReference type="SAM" id="MobiDB-lite"/>
    </source>
</evidence>
<dbReference type="Proteomes" id="UP000634780">
    <property type="component" value="Unassembled WGS sequence"/>
</dbReference>
<keyword evidence="2" id="KW-0472">Membrane</keyword>
<feature type="domain" description="Peptidoglycan binding-like" evidence="3">
    <location>
        <begin position="248"/>
        <end position="306"/>
    </location>
</feature>
<accession>A0ABS0XCR6</accession>
<feature type="region of interest" description="Disordered" evidence="1">
    <location>
        <begin position="265"/>
        <end position="313"/>
    </location>
</feature>
<evidence type="ECO:0000256" key="2">
    <source>
        <dbReference type="SAM" id="Phobius"/>
    </source>
</evidence>
<dbReference type="Pfam" id="PF01471">
    <property type="entry name" value="PG_binding_1"/>
    <property type="match status" value="1"/>
</dbReference>
<dbReference type="Gene3D" id="1.10.101.10">
    <property type="entry name" value="PGBD-like superfamily/PGBD"/>
    <property type="match status" value="1"/>
</dbReference>
<feature type="compositionally biased region" description="Basic and acidic residues" evidence="1">
    <location>
        <begin position="169"/>
        <end position="179"/>
    </location>
</feature>
<feature type="transmembrane region" description="Helical" evidence="2">
    <location>
        <begin position="121"/>
        <end position="142"/>
    </location>
</feature>
<dbReference type="RefSeq" id="WP_190113492.1">
    <property type="nucleotide sequence ID" value="NZ_BMVR01000001.1"/>
</dbReference>
<keyword evidence="5" id="KW-1185">Reference proteome</keyword>
<feature type="region of interest" description="Disordered" evidence="1">
    <location>
        <begin position="1"/>
        <end position="43"/>
    </location>
</feature>
<evidence type="ECO:0000313" key="5">
    <source>
        <dbReference type="Proteomes" id="UP000634780"/>
    </source>
</evidence>
<protein>
    <submittedName>
        <fullName evidence="4">Peptidoglycan-binding protein</fullName>
    </submittedName>
</protein>
<feature type="region of interest" description="Disordered" evidence="1">
    <location>
        <begin position="81"/>
        <end position="113"/>
    </location>
</feature>
<name>A0ABS0XCR6_9ACTN</name>
<feature type="region of interest" description="Disordered" evidence="1">
    <location>
        <begin position="141"/>
        <end position="253"/>
    </location>
</feature>
<organism evidence="4 5">
    <name type="scientific">Streptomyces flavofungini</name>
    <dbReference type="NCBI Taxonomy" id="68200"/>
    <lineage>
        <taxon>Bacteria</taxon>
        <taxon>Bacillati</taxon>
        <taxon>Actinomycetota</taxon>
        <taxon>Actinomycetes</taxon>
        <taxon>Kitasatosporales</taxon>
        <taxon>Streptomycetaceae</taxon>
        <taxon>Streptomyces</taxon>
    </lineage>
</organism>
<feature type="compositionally biased region" description="Low complexity" evidence="1">
    <location>
        <begin position="184"/>
        <end position="211"/>
    </location>
</feature>
<reference evidence="4 5" key="1">
    <citation type="submission" date="2020-12" db="EMBL/GenBank/DDBJ databases">
        <title>Streptomyces typhae sp. nov., a novel endophytic actinomycete isolated from the root of cattail pollen (Typha angustifolia L.).</title>
        <authorList>
            <person name="Peng C."/>
            <person name="Liu C."/>
        </authorList>
    </citation>
    <scope>NUCLEOTIDE SEQUENCE [LARGE SCALE GENOMIC DNA]</scope>
    <source>
        <strain evidence="4 5">JCM 4753</strain>
    </source>
</reference>
<feature type="compositionally biased region" description="Low complexity" evidence="1">
    <location>
        <begin position="81"/>
        <end position="91"/>
    </location>
</feature>
<feature type="compositionally biased region" description="Gly residues" evidence="1">
    <location>
        <begin position="146"/>
        <end position="157"/>
    </location>
</feature>
<comment type="caution">
    <text evidence="4">The sequence shown here is derived from an EMBL/GenBank/DDBJ whole genome shotgun (WGS) entry which is preliminary data.</text>
</comment>
<keyword evidence="2" id="KW-0812">Transmembrane</keyword>
<keyword evidence="2" id="KW-1133">Transmembrane helix</keyword>
<dbReference type="InterPro" id="IPR036366">
    <property type="entry name" value="PGBDSf"/>
</dbReference>
<dbReference type="InterPro" id="IPR036365">
    <property type="entry name" value="PGBD-like_sf"/>
</dbReference>
<sequence>MSEANGRAGRSWEPEGAGGAASAGGAVCPGCGTPRPPRAAPSCGCAREAADAALETRSAEAAAAEDFDPIRIRPYVTLPEPSAPLPALTSAPLPPELPAATRAAPARPPARPEGIVRRGRAALFAGAGLVVAAAAVFTGGVLSGDAGDGAGGDGSGGTDRALPDLADGTPDKPSREPAPRRATRAAPAPATPRSTPTRTPSAAAPRSVPVRKSPPPSPSRTTARATGSVGPPPSRRPSAAPILHSGDQGPQVTELQLRLRQLYLYTGPPDGHYTPPVTDAVTRYQRARGIDSDPQGAYGPATRKSLESETSSP</sequence>
<dbReference type="InterPro" id="IPR002477">
    <property type="entry name" value="Peptidoglycan-bd-like"/>
</dbReference>
<dbReference type="EMBL" id="JAEKOZ010000021">
    <property type="protein sequence ID" value="MBJ3811004.1"/>
    <property type="molecule type" value="Genomic_DNA"/>
</dbReference>
<gene>
    <name evidence="4" type="ORF">JGB26_28570</name>
</gene>
<evidence type="ECO:0000259" key="3">
    <source>
        <dbReference type="Pfam" id="PF01471"/>
    </source>
</evidence>
<dbReference type="SUPFAM" id="SSF47090">
    <property type="entry name" value="PGBD-like"/>
    <property type="match status" value="1"/>
</dbReference>
<evidence type="ECO:0000313" key="4">
    <source>
        <dbReference type="EMBL" id="MBJ3811004.1"/>
    </source>
</evidence>
<proteinExistence type="predicted"/>